<dbReference type="Proteomes" id="UP000198972">
    <property type="component" value="Unassembled WGS sequence"/>
</dbReference>
<dbReference type="InterPro" id="IPR052524">
    <property type="entry name" value="MFS_Cyanate_Porter"/>
</dbReference>
<dbReference type="Pfam" id="PF07690">
    <property type="entry name" value="MFS_1"/>
    <property type="match status" value="1"/>
</dbReference>
<keyword evidence="5 6" id="KW-0472">Membrane</keyword>
<keyword evidence="4 6" id="KW-1133">Transmembrane helix</keyword>
<comment type="subcellular location">
    <subcellularLocation>
        <location evidence="1">Cell membrane</location>
        <topology evidence="1">Multi-pass membrane protein</topology>
    </subcellularLocation>
</comment>
<dbReference type="OrthoDB" id="9797740at2"/>
<dbReference type="SUPFAM" id="SSF103473">
    <property type="entry name" value="MFS general substrate transporter"/>
    <property type="match status" value="1"/>
</dbReference>
<feature type="transmembrane region" description="Helical" evidence="6">
    <location>
        <begin position="275"/>
        <end position="295"/>
    </location>
</feature>
<evidence type="ECO:0000313" key="9">
    <source>
        <dbReference type="Proteomes" id="UP000198972"/>
    </source>
</evidence>
<dbReference type="Gene3D" id="1.20.1250.20">
    <property type="entry name" value="MFS general substrate transporter like domains"/>
    <property type="match status" value="2"/>
</dbReference>
<dbReference type="PANTHER" id="PTHR23523:SF2">
    <property type="entry name" value="2-NITROIMIDAZOLE TRANSPORTER"/>
    <property type="match status" value="1"/>
</dbReference>
<dbReference type="PANTHER" id="PTHR23523">
    <property type="match status" value="1"/>
</dbReference>
<dbReference type="InterPro" id="IPR036259">
    <property type="entry name" value="MFS_trans_sf"/>
</dbReference>
<feature type="domain" description="Major facilitator superfamily (MFS) profile" evidence="7">
    <location>
        <begin position="23"/>
        <end position="416"/>
    </location>
</feature>
<feature type="transmembrane region" description="Helical" evidence="6">
    <location>
        <begin position="390"/>
        <end position="411"/>
    </location>
</feature>
<reference evidence="8 9" key="1">
    <citation type="submission" date="2016-10" db="EMBL/GenBank/DDBJ databases">
        <authorList>
            <person name="de Groot N.N."/>
        </authorList>
    </citation>
    <scope>NUCLEOTIDE SEQUENCE [LARGE SCALE GENOMIC DNA]</scope>
    <source>
        <strain evidence="8 9">DSM 28129</strain>
    </source>
</reference>
<evidence type="ECO:0000313" key="8">
    <source>
        <dbReference type="EMBL" id="SDG29064.1"/>
    </source>
</evidence>
<feature type="transmembrane region" description="Helical" evidence="6">
    <location>
        <begin position="92"/>
        <end position="110"/>
    </location>
</feature>
<dbReference type="EMBL" id="FNBG01000033">
    <property type="protein sequence ID" value="SDG29064.1"/>
    <property type="molecule type" value="Genomic_DNA"/>
</dbReference>
<accession>A0A1G7T207</accession>
<evidence type="ECO:0000259" key="7">
    <source>
        <dbReference type="PROSITE" id="PS50850"/>
    </source>
</evidence>
<gene>
    <name evidence="8" type="ORF">SAMN04488542_13341</name>
</gene>
<dbReference type="RefSeq" id="WP_091235344.1">
    <property type="nucleotide sequence ID" value="NZ_FNBG01000033.1"/>
</dbReference>
<keyword evidence="9" id="KW-1185">Reference proteome</keyword>
<proteinExistence type="predicted"/>
<dbReference type="PROSITE" id="PS50850">
    <property type="entry name" value="MFS"/>
    <property type="match status" value="1"/>
</dbReference>
<keyword evidence="2" id="KW-0813">Transport</keyword>
<feature type="transmembrane region" description="Helical" evidence="6">
    <location>
        <begin position="25"/>
        <end position="50"/>
    </location>
</feature>
<feature type="transmembrane region" description="Helical" evidence="6">
    <location>
        <begin position="116"/>
        <end position="134"/>
    </location>
</feature>
<feature type="transmembrane region" description="Helical" evidence="6">
    <location>
        <begin position="236"/>
        <end position="255"/>
    </location>
</feature>
<dbReference type="AlphaFoldDB" id="A0A1G7T207"/>
<feature type="transmembrane region" description="Helical" evidence="6">
    <location>
        <begin position="62"/>
        <end position="80"/>
    </location>
</feature>
<protein>
    <submittedName>
        <fullName evidence="8">MFS transporter, CP family, cyanate transporter</fullName>
    </submittedName>
</protein>
<name>A0A1G7T207_9BACL</name>
<dbReference type="STRING" id="670482.SAMN04488542_13341"/>
<keyword evidence="3 6" id="KW-0812">Transmembrane</keyword>
<dbReference type="GO" id="GO:0005886">
    <property type="term" value="C:plasma membrane"/>
    <property type="evidence" value="ECO:0007669"/>
    <property type="project" value="UniProtKB-SubCell"/>
</dbReference>
<evidence type="ECO:0000256" key="2">
    <source>
        <dbReference type="ARBA" id="ARBA00022448"/>
    </source>
</evidence>
<dbReference type="GO" id="GO:0022857">
    <property type="term" value="F:transmembrane transporter activity"/>
    <property type="evidence" value="ECO:0007669"/>
    <property type="project" value="InterPro"/>
</dbReference>
<evidence type="ECO:0000256" key="3">
    <source>
        <dbReference type="ARBA" id="ARBA00022692"/>
    </source>
</evidence>
<feature type="transmembrane region" description="Helical" evidence="6">
    <location>
        <begin position="302"/>
        <end position="322"/>
    </location>
</feature>
<feature type="transmembrane region" description="Helical" evidence="6">
    <location>
        <begin position="180"/>
        <end position="201"/>
    </location>
</feature>
<dbReference type="CDD" id="cd17339">
    <property type="entry name" value="MFS_NIMT_CynX_like"/>
    <property type="match status" value="1"/>
</dbReference>
<feature type="transmembrane region" description="Helical" evidence="6">
    <location>
        <begin position="328"/>
        <end position="349"/>
    </location>
</feature>
<feature type="transmembrane region" description="Helical" evidence="6">
    <location>
        <begin position="361"/>
        <end position="384"/>
    </location>
</feature>
<evidence type="ECO:0000256" key="5">
    <source>
        <dbReference type="ARBA" id="ARBA00023136"/>
    </source>
</evidence>
<dbReference type="InterPro" id="IPR011701">
    <property type="entry name" value="MFS"/>
</dbReference>
<evidence type="ECO:0000256" key="4">
    <source>
        <dbReference type="ARBA" id="ARBA00022989"/>
    </source>
</evidence>
<evidence type="ECO:0000256" key="1">
    <source>
        <dbReference type="ARBA" id="ARBA00004651"/>
    </source>
</evidence>
<feature type="transmembrane region" description="Helical" evidence="6">
    <location>
        <begin position="146"/>
        <end position="168"/>
    </location>
</feature>
<organism evidence="8 9">
    <name type="scientific">Fontibacillus panacisegetis</name>
    <dbReference type="NCBI Taxonomy" id="670482"/>
    <lineage>
        <taxon>Bacteria</taxon>
        <taxon>Bacillati</taxon>
        <taxon>Bacillota</taxon>
        <taxon>Bacilli</taxon>
        <taxon>Bacillales</taxon>
        <taxon>Paenibacillaceae</taxon>
        <taxon>Fontibacillus</taxon>
    </lineage>
</organism>
<evidence type="ECO:0000256" key="6">
    <source>
        <dbReference type="SAM" id="Phobius"/>
    </source>
</evidence>
<dbReference type="InterPro" id="IPR020846">
    <property type="entry name" value="MFS_dom"/>
</dbReference>
<sequence length="419" mass="44661">MIQQSNISLLDADSNSITAKKATPLILFIAILLTAATQRSPITGVGSLIVDIQHSTGLSHTLAGMLTTLPLIAFAVFALAAPKLSVRFGMELTLLSCMIALTVGIIVRSLSTVTELFIGTALIGSAIAVCNVLVPSMIKRDYSHRIGLMTALYTSSMNLMSAIASGISVPLSRTAIGWRGSLACWVILSVITALCWLPLLGRNKEHKSFVKQQSTSADHSIVKIASKPKSLWVSPVAWQVTVFMGLQSIMFYVGISWLPEILHERGMSIDKAGWMLSLMQILGMVGSFVMPLIAARTQSQKLLTAASASLFLFGFGGIWLGSTVLAPLFITLIGLGCGTTFSLVILFFAFRTRTAEEAAKLSGMAQSVGYLVAAVGPTLFGFIHDKSGNWNAPLATITCLTILTIIIGYLAGRKGYVNG</sequence>